<dbReference type="STRING" id="1805483.A0A177EC84"/>
<dbReference type="SUPFAM" id="SSF52540">
    <property type="entry name" value="P-loop containing nucleoside triphosphate hydrolases"/>
    <property type="match status" value="1"/>
</dbReference>
<name>A0A177EC84_9MICR</name>
<dbReference type="CDD" id="cd00009">
    <property type="entry name" value="AAA"/>
    <property type="match status" value="1"/>
</dbReference>
<dbReference type="EMBL" id="LTDL01000040">
    <property type="protein sequence ID" value="OAG29555.1"/>
    <property type="molecule type" value="Genomic_DNA"/>
</dbReference>
<dbReference type="RefSeq" id="XP_067544203.1">
    <property type="nucleotide sequence ID" value="XM_067688106.1"/>
</dbReference>
<dbReference type="GO" id="GO:0006261">
    <property type="term" value="P:DNA-templated DNA replication"/>
    <property type="evidence" value="ECO:0007669"/>
    <property type="project" value="TreeGrafter"/>
</dbReference>
<dbReference type="Pfam" id="PF13177">
    <property type="entry name" value="DNA_pol3_delta2"/>
    <property type="match status" value="1"/>
</dbReference>
<dbReference type="SMART" id="SM00382">
    <property type="entry name" value="AAA"/>
    <property type="match status" value="1"/>
</dbReference>
<dbReference type="InterPro" id="IPR027417">
    <property type="entry name" value="P-loop_NTPase"/>
</dbReference>
<proteinExistence type="predicted"/>
<protein>
    <submittedName>
        <fullName evidence="4">Replication factor C subunit 2/4</fullName>
    </submittedName>
</protein>
<dbReference type="GeneID" id="93647038"/>
<comment type="caution">
    <text evidence="4">The sequence shown here is derived from an EMBL/GenBank/DDBJ whole genome shotgun (WGS) entry which is preliminary data.</text>
</comment>
<evidence type="ECO:0000256" key="2">
    <source>
        <dbReference type="ARBA" id="ARBA00022840"/>
    </source>
</evidence>
<gene>
    <name evidence="4" type="ORF">NEDG_00688</name>
</gene>
<dbReference type="GO" id="GO:0005663">
    <property type="term" value="C:DNA replication factor C complex"/>
    <property type="evidence" value="ECO:0007669"/>
    <property type="project" value="TreeGrafter"/>
</dbReference>
<dbReference type="CDD" id="cd18140">
    <property type="entry name" value="HLD_clamp_RFC"/>
    <property type="match status" value="1"/>
</dbReference>
<feature type="domain" description="AAA+ ATPase" evidence="3">
    <location>
        <begin position="35"/>
        <end position="173"/>
    </location>
</feature>
<dbReference type="GO" id="GO:0006281">
    <property type="term" value="P:DNA repair"/>
    <property type="evidence" value="ECO:0007669"/>
    <property type="project" value="TreeGrafter"/>
</dbReference>
<dbReference type="Proteomes" id="UP000185944">
    <property type="component" value="Unassembled WGS sequence"/>
</dbReference>
<dbReference type="AlphaFoldDB" id="A0A177EC84"/>
<sequence length="312" mass="35135">MELVWVEKYRPKEIEDIVGNEAIVDVFKIFSKEESMPHLILTGAPGIGKTTLIGCLISRIFKDDQKDPKDPKDQKKKDCVLEMNASDERGVEVVRTKIKAFLQKKLDHLRFLILDESDAMTPAAQQSMRRLLEKHTDARFIFICNDISKIADTIQSRCAILRFSPLSPTDTKRIIKRIAQAEGVTVDEPSADLIAETAEGDARQAINLLQTLASISKTVKIELTRKMSHIPPTSAVEQMLSKDRTLPQAIASLDALFEEGYSCEDVAKLVFKVGKDRSDLFLLEEASKLLLRISHSPAPIHFYALLHQYLSF</sequence>
<dbReference type="InterPro" id="IPR047854">
    <property type="entry name" value="RFC_lid"/>
</dbReference>
<dbReference type="OrthoDB" id="4199794at2759"/>
<dbReference type="PANTHER" id="PTHR11669">
    <property type="entry name" value="REPLICATION FACTOR C / DNA POLYMERASE III GAMMA-TAU SUBUNIT"/>
    <property type="match status" value="1"/>
</dbReference>
<dbReference type="InterPro" id="IPR050238">
    <property type="entry name" value="DNA_Rep/Repair_Clamp_Loader"/>
</dbReference>
<dbReference type="Gene3D" id="3.40.50.300">
    <property type="entry name" value="P-loop containing nucleotide triphosphate hydrolases"/>
    <property type="match status" value="1"/>
</dbReference>
<dbReference type="Gene3D" id="1.10.8.60">
    <property type="match status" value="1"/>
</dbReference>
<evidence type="ECO:0000259" key="3">
    <source>
        <dbReference type="SMART" id="SM00382"/>
    </source>
</evidence>
<organism evidence="4 5">
    <name type="scientific">Nematocida displodere</name>
    <dbReference type="NCBI Taxonomy" id="1805483"/>
    <lineage>
        <taxon>Eukaryota</taxon>
        <taxon>Fungi</taxon>
        <taxon>Fungi incertae sedis</taxon>
        <taxon>Microsporidia</taxon>
        <taxon>Nematocida</taxon>
    </lineage>
</organism>
<dbReference type="InterPro" id="IPR003593">
    <property type="entry name" value="AAA+_ATPase"/>
</dbReference>
<accession>A0A177EC84</accession>
<dbReference type="PANTHER" id="PTHR11669:SF5">
    <property type="entry name" value="REPLICATION FACTOR C SUBUNIT 2"/>
    <property type="match status" value="1"/>
</dbReference>
<dbReference type="GO" id="GO:0005524">
    <property type="term" value="F:ATP binding"/>
    <property type="evidence" value="ECO:0007669"/>
    <property type="project" value="UniProtKB-KW"/>
</dbReference>
<keyword evidence="2" id="KW-0067">ATP-binding</keyword>
<evidence type="ECO:0000256" key="1">
    <source>
        <dbReference type="ARBA" id="ARBA00022741"/>
    </source>
</evidence>
<keyword evidence="5" id="KW-1185">Reference proteome</keyword>
<reference evidence="4 5" key="1">
    <citation type="submission" date="2016-02" db="EMBL/GenBank/DDBJ databases">
        <title>Discovery of a natural microsporidian pathogen with a broad tissue tropism in Caenorhabditis elegans.</title>
        <authorList>
            <person name="Luallen R.J."/>
            <person name="Reinke A.W."/>
            <person name="Tong L."/>
            <person name="Botts M.R."/>
            <person name="Felix M.-A."/>
            <person name="Troemel E.R."/>
        </authorList>
    </citation>
    <scope>NUCLEOTIDE SEQUENCE [LARGE SCALE GENOMIC DNA]</scope>
    <source>
        <strain evidence="4 5">JUm2807</strain>
    </source>
</reference>
<evidence type="ECO:0000313" key="5">
    <source>
        <dbReference type="Proteomes" id="UP000185944"/>
    </source>
</evidence>
<keyword evidence="1" id="KW-0547">Nucleotide-binding</keyword>
<dbReference type="VEuPathDB" id="MicrosporidiaDB:NEDG_00688"/>
<dbReference type="GO" id="GO:0005634">
    <property type="term" value="C:nucleus"/>
    <property type="evidence" value="ECO:0007669"/>
    <property type="project" value="TreeGrafter"/>
</dbReference>
<dbReference type="GO" id="GO:0003689">
    <property type="term" value="F:DNA clamp loader activity"/>
    <property type="evidence" value="ECO:0007669"/>
    <property type="project" value="TreeGrafter"/>
</dbReference>
<evidence type="ECO:0000313" key="4">
    <source>
        <dbReference type="EMBL" id="OAG29555.1"/>
    </source>
</evidence>